<feature type="compositionally biased region" description="Basic and acidic residues" evidence="1">
    <location>
        <begin position="308"/>
        <end position="323"/>
    </location>
</feature>
<proteinExistence type="predicted"/>
<feature type="region of interest" description="Disordered" evidence="1">
    <location>
        <begin position="1"/>
        <end position="339"/>
    </location>
</feature>
<evidence type="ECO:0000313" key="2">
    <source>
        <dbReference type="EMBL" id="CAJ1894128.1"/>
    </source>
</evidence>
<dbReference type="AlphaFoldDB" id="A0AAD2CA34"/>
<evidence type="ECO:0000256" key="1">
    <source>
        <dbReference type="SAM" id="MobiDB-lite"/>
    </source>
</evidence>
<feature type="compositionally biased region" description="Basic and acidic residues" evidence="1">
    <location>
        <begin position="439"/>
        <end position="457"/>
    </location>
</feature>
<feature type="region of interest" description="Disordered" evidence="1">
    <location>
        <begin position="535"/>
        <end position="569"/>
    </location>
</feature>
<feature type="compositionally biased region" description="Polar residues" evidence="1">
    <location>
        <begin position="633"/>
        <end position="670"/>
    </location>
</feature>
<feature type="region of interest" description="Disordered" evidence="1">
    <location>
        <begin position="605"/>
        <end position="748"/>
    </location>
</feature>
<feature type="compositionally biased region" description="Basic and acidic residues" evidence="1">
    <location>
        <begin position="145"/>
        <end position="167"/>
    </location>
</feature>
<gene>
    <name evidence="2" type="ORF">CYCCA115_LOCUS140</name>
</gene>
<comment type="caution">
    <text evidence="2">The sequence shown here is derived from an EMBL/GenBank/DDBJ whole genome shotgun (WGS) entry which is preliminary data.</text>
</comment>
<name>A0AAD2CA34_9STRA</name>
<organism evidence="2 3">
    <name type="scientific">Cylindrotheca closterium</name>
    <dbReference type="NCBI Taxonomy" id="2856"/>
    <lineage>
        <taxon>Eukaryota</taxon>
        <taxon>Sar</taxon>
        <taxon>Stramenopiles</taxon>
        <taxon>Ochrophyta</taxon>
        <taxon>Bacillariophyta</taxon>
        <taxon>Bacillariophyceae</taxon>
        <taxon>Bacillariophycidae</taxon>
        <taxon>Bacillariales</taxon>
        <taxon>Bacillariaceae</taxon>
        <taxon>Cylindrotheca</taxon>
    </lineage>
</organism>
<feature type="compositionally biased region" description="Basic and acidic residues" evidence="1">
    <location>
        <begin position="109"/>
        <end position="122"/>
    </location>
</feature>
<feature type="compositionally biased region" description="Basic residues" evidence="1">
    <location>
        <begin position="37"/>
        <end position="51"/>
    </location>
</feature>
<feature type="compositionally biased region" description="Basic and acidic residues" evidence="1">
    <location>
        <begin position="722"/>
        <end position="733"/>
    </location>
</feature>
<feature type="compositionally biased region" description="Polar residues" evidence="1">
    <location>
        <begin position="535"/>
        <end position="560"/>
    </location>
</feature>
<dbReference type="Proteomes" id="UP001295423">
    <property type="component" value="Unassembled WGS sequence"/>
</dbReference>
<sequence length="748" mass="81492">MSEMDNLSLSGGRKRDHAPRRRGPIGALDRRQALRTTLRRSKRKLVRRIRGKSAESDEKLEGESLIVEKNGSGGGYADSHSHGDGDHHDDEQESKPINEIDSDDDDDFLVPKEHSDHSHSGEDDNNNAQHDADDVEDEEHASPGSDHEEVHGDHTGSDFEEDHSKESENDDSPWGRYDDEYENKSIDNSIHDQDNSDYKNKEGSYRDGEDLHNNGRGYKDGEYRQDSGSPRSPRTNGGRRNSLLKQLGKKLLSPRSRRKTASNLDHTNLAVPGSADPYWSPSSPSRKRIEGFGSTKPDFASPRTLRQKLKDFRENRIAARKDEEDGMEKMNVGGDPKRKNWKEKIENVVDAMVDASIPEPELQGYMTSSTLAISTPQKSIPAAPPSTPTPANASKMSHDRKQFGDDNAYIVYLEGEKVANELEVLAYQNRIKELEFEARKLDDVSGEKNHGDDHSNGDRTAISGSSNAGGGEGEVKAVNEKESKVAGQTGVPKEGLLIDLGGTSTTSPPSIEQITAAVIPATDLVQTPQERQILTPETNTTITSQNNGPIPTSPTEQLQEISAEASAEAMKEQTEGALIDLSVRNEAKDIVDNILADLLNEKKVTSLQSDDEGNVADALLSLKLEQSSEKVENTTPRPESSHAATLTGQEGTNTSAPVSTSLTATNTLEARTNDAGEPIPVEESSDAPPKSPADSPPQRATGPPPESPADIPPEPPAAETPENLKDFKGKEEEGTVAESAEIEHDSEY</sequence>
<keyword evidence="3" id="KW-1185">Reference proteome</keyword>
<feature type="compositionally biased region" description="Basic and acidic residues" evidence="1">
    <location>
        <begin position="176"/>
        <end position="225"/>
    </location>
</feature>
<feature type="compositionally biased region" description="Pro residues" evidence="1">
    <location>
        <begin position="702"/>
        <end position="718"/>
    </location>
</feature>
<accession>A0AAD2CA34</accession>
<evidence type="ECO:0000313" key="3">
    <source>
        <dbReference type="Proteomes" id="UP001295423"/>
    </source>
</evidence>
<feature type="compositionally biased region" description="Basic and acidic residues" evidence="1">
    <location>
        <begin position="79"/>
        <end position="98"/>
    </location>
</feature>
<feature type="compositionally biased region" description="Basic residues" evidence="1">
    <location>
        <begin position="12"/>
        <end position="23"/>
    </location>
</feature>
<reference evidence="2" key="1">
    <citation type="submission" date="2023-08" db="EMBL/GenBank/DDBJ databases">
        <authorList>
            <person name="Audoor S."/>
            <person name="Bilcke G."/>
        </authorList>
    </citation>
    <scope>NUCLEOTIDE SEQUENCE</scope>
</reference>
<dbReference type="EMBL" id="CAKOGP040000001">
    <property type="protein sequence ID" value="CAJ1894128.1"/>
    <property type="molecule type" value="Genomic_DNA"/>
</dbReference>
<feature type="compositionally biased region" description="Polar residues" evidence="1">
    <location>
        <begin position="226"/>
        <end position="239"/>
    </location>
</feature>
<feature type="region of interest" description="Disordered" evidence="1">
    <location>
        <begin position="376"/>
        <end position="401"/>
    </location>
</feature>
<feature type="compositionally biased region" description="Polar residues" evidence="1">
    <location>
        <begin position="502"/>
        <end position="511"/>
    </location>
</feature>
<protein>
    <submittedName>
        <fullName evidence="2">Uncharacterized protein</fullName>
    </submittedName>
</protein>
<feature type="region of interest" description="Disordered" evidence="1">
    <location>
        <begin position="439"/>
        <end position="511"/>
    </location>
</feature>
<feature type="compositionally biased region" description="Basic and acidic residues" evidence="1">
    <location>
        <begin position="473"/>
        <end position="484"/>
    </location>
</feature>
<feature type="compositionally biased region" description="Basic and acidic residues" evidence="1">
    <location>
        <begin position="52"/>
        <end position="62"/>
    </location>
</feature>